<dbReference type="InterPro" id="IPR033762">
    <property type="entry name" value="MCM_OB"/>
</dbReference>
<comment type="subunit">
    <text evidence="12">Component of the MCM2-7 complex.</text>
</comment>
<dbReference type="PRINTS" id="PR01657">
    <property type="entry name" value="MCMFAMILY"/>
</dbReference>
<dbReference type="PROSITE" id="PS50051">
    <property type="entry name" value="MCM_2"/>
    <property type="match status" value="1"/>
</dbReference>
<evidence type="ECO:0000256" key="5">
    <source>
        <dbReference type="ARBA" id="ARBA00022801"/>
    </source>
</evidence>
<gene>
    <name evidence="14" type="ORF">AMAG_07849</name>
</gene>
<evidence type="ECO:0000256" key="4">
    <source>
        <dbReference type="ARBA" id="ARBA00022741"/>
    </source>
</evidence>
<evidence type="ECO:0000256" key="8">
    <source>
        <dbReference type="ARBA" id="ARBA00023125"/>
    </source>
</evidence>
<dbReference type="InterPro" id="IPR012340">
    <property type="entry name" value="NA-bd_OB-fold"/>
</dbReference>
<evidence type="ECO:0000256" key="6">
    <source>
        <dbReference type="ARBA" id="ARBA00022806"/>
    </source>
</evidence>
<keyword evidence="9 12" id="KW-0539">Nucleus</keyword>
<evidence type="ECO:0000256" key="3">
    <source>
        <dbReference type="ARBA" id="ARBA00022705"/>
    </source>
</evidence>
<dbReference type="PRINTS" id="PR01661">
    <property type="entry name" value="MCMPROTEIN5"/>
</dbReference>
<dbReference type="GO" id="GO:0003688">
    <property type="term" value="F:DNA replication origin binding"/>
    <property type="evidence" value="ECO:0007669"/>
    <property type="project" value="UniProtKB-UniRule"/>
</dbReference>
<dbReference type="GO" id="GO:0005524">
    <property type="term" value="F:ATP binding"/>
    <property type="evidence" value="ECO:0007669"/>
    <property type="project" value="UniProtKB-UniRule"/>
</dbReference>
<comment type="catalytic activity">
    <reaction evidence="12">
        <text>ATP + H2O = ADP + phosphate + H(+)</text>
        <dbReference type="Rhea" id="RHEA:13065"/>
        <dbReference type="ChEBI" id="CHEBI:15377"/>
        <dbReference type="ChEBI" id="CHEBI:15378"/>
        <dbReference type="ChEBI" id="CHEBI:30616"/>
        <dbReference type="ChEBI" id="CHEBI:43474"/>
        <dbReference type="ChEBI" id="CHEBI:456216"/>
        <dbReference type="EC" id="3.6.4.12"/>
    </reaction>
</comment>
<keyword evidence="6 12" id="KW-0347">Helicase</keyword>
<dbReference type="EC" id="3.6.4.12" evidence="12"/>
<evidence type="ECO:0000259" key="13">
    <source>
        <dbReference type="PROSITE" id="PS50051"/>
    </source>
</evidence>
<dbReference type="Pfam" id="PF14551">
    <property type="entry name" value="MCM_N"/>
    <property type="match status" value="1"/>
</dbReference>
<dbReference type="SMART" id="SM00350">
    <property type="entry name" value="MCM"/>
    <property type="match status" value="1"/>
</dbReference>
<dbReference type="CDD" id="cd17756">
    <property type="entry name" value="MCM5"/>
    <property type="match status" value="1"/>
</dbReference>
<comment type="function">
    <text evidence="12">Acts as component of the MCM2-7 complex (MCM complex) which is the replicative helicase essential for 'once per cell cycle' DNA replication initiation and elongation in eukaryotic cells. The active ATPase sites in the MCM2-7 ring are formed through the interaction surfaces of two neighboring subunits such that a critical structure of a conserved arginine finger motif is provided in trans relative to the ATP-binding site of the Walker A box of the adjacent subunit. The six ATPase active sites, however, are likely to contribute differentially to the complex helicase activity.</text>
</comment>
<dbReference type="GO" id="GO:0005656">
    <property type="term" value="C:nuclear pre-replicative complex"/>
    <property type="evidence" value="ECO:0007669"/>
    <property type="project" value="UniProtKB-ARBA"/>
</dbReference>
<dbReference type="Gene3D" id="2.20.28.10">
    <property type="match status" value="1"/>
</dbReference>
<evidence type="ECO:0000256" key="10">
    <source>
        <dbReference type="ARBA" id="ARBA00023306"/>
    </source>
</evidence>
<dbReference type="InterPro" id="IPR054125">
    <property type="entry name" value="MCM5_C"/>
</dbReference>
<dbReference type="GO" id="GO:0043596">
    <property type="term" value="C:nuclear replication fork"/>
    <property type="evidence" value="ECO:0007669"/>
    <property type="project" value="UniProtKB-ARBA"/>
</dbReference>
<evidence type="ECO:0000313" key="14">
    <source>
        <dbReference type="EMBL" id="KNE62655.1"/>
    </source>
</evidence>
<dbReference type="InterPro" id="IPR018525">
    <property type="entry name" value="MCM_CS"/>
</dbReference>
<dbReference type="GO" id="GO:0000727">
    <property type="term" value="P:double-strand break repair via break-induced replication"/>
    <property type="evidence" value="ECO:0007669"/>
    <property type="project" value="TreeGrafter"/>
</dbReference>
<keyword evidence="8 11" id="KW-0238">DNA-binding</keyword>
<dbReference type="OMA" id="IKELYCQ"/>
<dbReference type="SUPFAM" id="SSF50249">
    <property type="entry name" value="Nucleic acid-binding proteins"/>
    <property type="match status" value="1"/>
</dbReference>
<dbReference type="Pfam" id="PF00493">
    <property type="entry name" value="MCM"/>
    <property type="match status" value="1"/>
</dbReference>
<dbReference type="Gene3D" id="3.40.50.300">
    <property type="entry name" value="P-loop containing nucleotide triphosphate hydrolases"/>
    <property type="match status" value="1"/>
</dbReference>
<dbReference type="GO" id="GO:0017116">
    <property type="term" value="F:single-stranded DNA helicase activity"/>
    <property type="evidence" value="ECO:0007669"/>
    <property type="project" value="TreeGrafter"/>
</dbReference>
<dbReference type="GO" id="GO:0003697">
    <property type="term" value="F:single-stranded DNA binding"/>
    <property type="evidence" value="ECO:0007669"/>
    <property type="project" value="TreeGrafter"/>
</dbReference>
<evidence type="ECO:0000313" key="15">
    <source>
        <dbReference type="Proteomes" id="UP000054350"/>
    </source>
</evidence>
<dbReference type="STRING" id="578462.A0A0L0SJS4"/>
<dbReference type="InterPro" id="IPR008048">
    <property type="entry name" value="MCM5"/>
</dbReference>
<keyword evidence="7 11" id="KW-0067">ATP-binding</keyword>
<evidence type="ECO:0000256" key="7">
    <source>
        <dbReference type="ARBA" id="ARBA00022840"/>
    </source>
</evidence>
<dbReference type="PROSITE" id="PS00847">
    <property type="entry name" value="MCM_1"/>
    <property type="match status" value="1"/>
</dbReference>
<evidence type="ECO:0000256" key="12">
    <source>
        <dbReference type="RuleBase" id="RU368063"/>
    </source>
</evidence>
<evidence type="ECO:0000256" key="2">
    <source>
        <dbReference type="ARBA" id="ARBA00008010"/>
    </source>
</evidence>
<dbReference type="InterPro" id="IPR001208">
    <property type="entry name" value="MCM_dom"/>
</dbReference>
<dbReference type="Pfam" id="PF17207">
    <property type="entry name" value="MCM_OB"/>
    <property type="match status" value="1"/>
</dbReference>
<feature type="domain" description="MCM C-terminal AAA(+) ATPase" evidence="13">
    <location>
        <begin position="329"/>
        <end position="535"/>
    </location>
</feature>
<dbReference type="VEuPathDB" id="FungiDB:AMAG_07849"/>
<keyword evidence="5 12" id="KW-0378">Hydrolase</keyword>
<keyword evidence="10 12" id="KW-0131">Cell cycle</keyword>
<evidence type="ECO:0000256" key="9">
    <source>
        <dbReference type="ARBA" id="ARBA00023242"/>
    </source>
</evidence>
<evidence type="ECO:0000256" key="1">
    <source>
        <dbReference type="ARBA" id="ARBA00004123"/>
    </source>
</evidence>
<comment type="similarity">
    <text evidence="2 11">Belongs to the MCM family.</text>
</comment>
<dbReference type="eggNOG" id="KOG0481">
    <property type="taxonomic scope" value="Eukaryota"/>
</dbReference>
<dbReference type="Gene3D" id="2.40.50.140">
    <property type="entry name" value="Nucleic acid-binding proteins"/>
    <property type="match status" value="1"/>
</dbReference>
<dbReference type="GO" id="GO:0006279">
    <property type="term" value="P:premeiotic DNA replication"/>
    <property type="evidence" value="ECO:0007669"/>
    <property type="project" value="UniProtKB-ARBA"/>
</dbReference>
<keyword evidence="4 11" id="KW-0547">Nucleotide-binding</keyword>
<dbReference type="InterPro" id="IPR031327">
    <property type="entry name" value="MCM"/>
</dbReference>
<dbReference type="GO" id="GO:0016887">
    <property type="term" value="F:ATP hydrolysis activity"/>
    <property type="evidence" value="ECO:0007669"/>
    <property type="project" value="RHEA"/>
</dbReference>
<sequence>MAAAFGWDQGAIFSTAVADANAQGNSAESFLTFQNQFYDFIQKCNIQGNFIYRDQLHQNLMMKKHFLEVHLDHVYAFHSDLADRLKKAPSEMLPLFETAAQRSAKRILFANAAAVDEQDAPPIQITLKSSDSVTSIRDMNATYIGKLVRITGIVIGASTLTAKATSVHLMCRSCRYVKVLPVTSGFSGLQMPRTCDGPALPGAPKDCPMDPFIIVHDKCKFVDQQSIKLQEAPDIVPVGELPRHILMSADRQMVNKVMPGTRATIMGIYSVINHKEARSERTRGGVAIRTAYLRVVGLEVHQDQSNRNAAVFSPEEEEQFVTIARRPGFYEEFAKSIAPSIFGHADVKKAVACLLFGGSRKRLADGMRLRGDINVLLLGDPGVAKSQLLKFVERVAPIAVYTSGKGSSAAGLTASVIRDPGSREFYLEGGAMVLADGGVVCIDEFDKMRDEDRVAIHEAMEQQTISIAKAGITTMLNSRTSVLAAANPVFGRYDDLKTPGENIDFQSTILSRFDMIFILKDAHDEASDQRIARHVMGIHRQNVTEDLNQVDFDMHTMRRYITYARSRCSPRLGEEAAERLSSYFVRIRSEVRALEQKTGSRAAVPITVRQLEAVIRISESLAKMTLSPTVREGHVDEAIRLFQLSTMHAVESGSVVDDMSMGALRSEIRQVEDEIVARLPIGSQTSVAAMLNDFTARGMTDAAVHRAVRILADRGTLQFRHQRRVIYRSGA</sequence>
<dbReference type="Pfam" id="PF17855">
    <property type="entry name" value="MCM_lid"/>
    <property type="match status" value="1"/>
</dbReference>
<dbReference type="InterPro" id="IPR041562">
    <property type="entry name" value="MCM_lid"/>
</dbReference>
<protein>
    <recommendedName>
        <fullName evidence="12">DNA replication licensing factor MCM5</fullName>
        <ecNumber evidence="12">3.6.4.12</ecNumber>
    </recommendedName>
</protein>
<dbReference type="FunFam" id="3.40.50.300:FF:000241">
    <property type="entry name" value="DNA helicase"/>
    <property type="match status" value="1"/>
</dbReference>
<dbReference type="OrthoDB" id="10036721at2759"/>
<dbReference type="EMBL" id="GG745340">
    <property type="protein sequence ID" value="KNE62655.1"/>
    <property type="molecule type" value="Genomic_DNA"/>
</dbReference>
<dbReference type="FunFam" id="2.20.28.10:FF:000005">
    <property type="entry name" value="DNA helicase"/>
    <property type="match status" value="1"/>
</dbReference>
<comment type="subcellular location">
    <subcellularLocation>
        <location evidence="1 12">Nucleus</location>
    </subcellularLocation>
</comment>
<evidence type="ECO:0000256" key="11">
    <source>
        <dbReference type="RuleBase" id="RU004070"/>
    </source>
</evidence>
<reference evidence="14 15" key="1">
    <citation type="submission" date="2009-11" db="EMBL/GenBank/DDBJ databases">
        <title>Annotation of Allomyces macrogynus ATCC 38327.</title>
        <authorList>
            <consortium name="The Broad Institute Genome Sequencing Platform"/>
            <person name="Russ C."/>
            <person name="Cuomo C."/>
            <person name="Burger G."/>
            <person name="Gray M.W."/>
            <person name="Holland P.W.H."/>
            <person name="King N."/>
            <person name="Lang F.B.F."/>
            <person name="Roger A.J."/>
            <person name="Ruiz-Trillo I."/>
            <person name="Young S.K."/>
            <person name="Zeng Q."/>
            <person name="Gargeya S."/>
            <person name="Fitzgerald M."/>
            <person name="Haas B."/>
            <person name="Abouelleil A."/>
            <person name="Alvarado L."/>
            <person name="Arachchi H.M."/>
            <person name="Berlin A."/>
            <person name="Chapman S.B."/>
            <person name="Gearin G."/>
            <person name="Goldberg J."/>
            <person name="Griggs A."/>
            <person name="Gujja S."/>
            <person name="Hansen M."/>
            <person name="Heiman D."/>
            <person name="Howarth C."/>
            <person name="Larimer J."/>
            <person name="Lui A."/>
            <person name="MacDonald P.J.P."/>
            <person name="McCowen C."/>
            <person name="Montmayeur A."/>
            <person name="Murphy C."/>
            <person name="Neiman D."/>
            <person name="Pearson M."/>
            <person name="Priest M."/>
            <person name="Roberts A."/>
            <person name="Saif S."/>
            <person name="Shea T."/>
            <person name="Sisk P."/>
            <person name="Stolte C."/>
            <person name="Sykes S."/>
            <person name="Wortman J."/>
            <person name="Nusbaum C."/>
            <person name="Birren B."/>
        </authorList>
    </citation>
    <scope>NUCLEOTIDE SEQUENCE [LARGE SCALE GENOMIC DNA]</scope>
    <source>
        <strain evidence="14 15">ATCC 38327</strain>
    </source>
</reference>
<proteinExistence type="inferred from homology"/>
<dbReference type="PANTHER" id="PTHR11630">
    <property type="entry name" value="DNA REPLICATION LICENSING FACTOR MCM FAMILY MEMBER"/>
    <property type="match status" value="1"/>
</dbReference>
<accession>A0A0L0SJS4</accession>
<dbReference type="InterPro" id="IPR027417">
    <property type="entry name" value="P-loop_NTPase"/>
</dbReference>
<dbReference type="SUPFAM" id="SSF52540">
    <property type="entry name" value="P-loop containing nucleoside triphosphate hydrolases"/>
    <property type="match status" value="1"/>
</dbReference>
<dbReference type="GO" id="GO:0042555">
    <property type="term" value="C:MCM complex"/>
    <property type="evidence" value="ECO:0007669"/>
    <property type="project" value="UniProtKB-UniRule"/>
</dbReference>
<dbReference type="GO" id="GO:0031261">
    <property type="term" value="C:DNA replication preinitiation complex"/>
    <property type="evidence" value="ECO:0007669"/>
    <property type="project" value="UniProtKB-ARBA"/>
</dbReference>
<keyword evidence="3 12" id="KW-0235">DNA replication</keyword>
<organism evidence="14 15">
    <name type="scientific">Allomyces macrogynus (strain ATCC 38327)</name>
    <name type="common">Allomyces javanicus var. macrogynus</name>
    <dbReference type="NCBI Taxonomy" id="578462"/>
    <lineage>
        <taxon>Eukaryota</taxon>
        <taxon>Fungi</taxon>
        <taxon>Fungi incertae sedis</taxon>
        <taxon>Blastocladiomycota</taxon>
        <taxon>Blastocladiomycetes</taxon>
        <taxon>Blastocladiales</taxon>
        <taxon>Blastocladiaceae</taxon>
        <taxon>Allomyces</taxon>
    </lineage>
</organism>
<reference evidence="15" key="2">
    <citation type="submission" date="2009-11" db="EMBL/GenBank/DDBJ databases">
        <title>The Genome Sequence of Allomyces macrogynus strain ATCC 38327.</title>
        <authorList>
            <consortium name="The Broad Institute Genome Sequencing Platform"/>
            <person name="Russ C."/>
            <person name="Cuomo C."/>
            <person name="Shea T."/>
            <person name="Young S.K."/>
            <person name="Zeng Q."/>
            <person name="Koehrsen M."/>
            <person name="Haas B."/>
            <person name="Borodovsky M."/>
            <person name="Guigo R."/>
            <person name="Alvarado L."/>
            <person name="Berlin A."/>
            <person name="Borenstein D."/>
            <person name="Chen Z."/>
            <person name="Engels R."/>
            <person name="Freedman E."/>
            <person name="Gellesch M."/>
            <person name="Goldberg J."/>
            <person name="Griggs A."/>
            <person name="Gujja S."/>
            <person name="Heiman D."/>
            <person name="Hepburn T."/>
            <person name="Howarth C."/>
            <person name="Jen D."/>
            <person name="Larson L."/>
            <person name="Lewis B."/>
            <person name="Mehta T."/>
            <person name="Park D."/>
            <person name="Pearson M."/>
            <person name="Roberts A."/>
            <person name="Saif S."/>
            <person name="Shenoy N."/>
            <person name="Sisk P."/>
            <person name="Stolte C."/>
            <person name="Sykes S."/>
            <person name="Walk T."/>
            <person name="White J."/>
            <person name="Yandava C."/>
            <person name="Burger G."/>
            <person name="Gray M.W."/>
            <person name="Holland P.W.H."/>
            <person name="King N."/>
            <person name="Lang F.B.F."/>
            <person name="Roger A.J."/>
            <person name="Ruiz-Trillo I."/>
            <person name="Lander E."/>
            <person name="Nusbaum C."/>
        </authorList>
    </citation>
    <scope>NUCLEOTIDE SEQUENCE [LARGE SCALE GENOMIC DNA]</scope>
    <source>
        <strain evidence="15">ATCC 38327</strain>
    </source>
</reference>
<dbReference type="Gene3D" id="3.30.1640.10">
    <property type="entry name" value="mini-chromosome maintenance (MCM) complex, chain A, domain 1"/>
    <property type="match status" value="1"/>
</dbReference>
<dbReference type="Pfam" id="PF21933">
    <property type="entry name" value="MCM5_C"/>
    <property type="match status" value="1"/>
</dbReference>
<dbReference type="AlphaFoldDB" id="A0A0L0SJS4"/>
<name>A0A0L0SJS4_ALLM3</name>
<dbReference type="PANTHER" id="PTHR11630:SF42">
    <property type="entry name" value="DNA REPLICATION LICENSING FACTOR MCM5"/>
    <property type="match status" value="1"/>
</dbReference>
<dbReference type="InterPro" id="IPR027925">
    <property type="entry name" value="MCM_N"/>
</dbReference>
<dbReference type="GO" id="GO:0043138">
    <property type="term" value="F:3'-5' DNA helicase activity"/>
    <property type="evidence" value="ECO:0007669"/>
    <property type="project" value="TreeGrafter"/>
</dbReference>
<keyword evidence="15" id="KW-1185">Reference proteome</keyword>
<dbReference type="GO" id="GO:0006270">
    <property type="term" value="P:DNA replication initiation"/>
    <property type="evidence" value="ECO:0007669"/>
    <property type="project" value="UniProtKB-UniRule"/>
</dbReference>
<dbReference type="Proteomes" id="UP000054350">
    <property type="component" value="Unassembled WGS sequence"/>
</dbReference>